<dbReference type="EMBL" id="JAUSVY010000006">
    <property type="protein sequence ID" value="MDQ0506046.1"/>
    <property type="molecule type" value="Genomic_DNA"/>
</dbReference>
<organism evidence="1 2">
    <name type="scientific">Xanthobacter agilis</name>
    <dbReference type="NCBI Taxonomy" id="47492"/>
    <lineage>
        <taxon>Bacteria</taxon>
        <taxon>Pseudomonadati</taxon>
        <taxon>Pseudomonadota</taxon>
        <taxon>Alphaproteobacteria</taxon>
        <taxon>Hyphomicrobiales</taxon>
        <taxon>Xanthobacteraceae</taxon>
        <taxon>Xanthobacter</taxon>
    </lineage>
</organism>
<comment type="caution">
    <text evidence="1">The sequence shown here is derived from an EMBL/GenBank/DDBJ whole genome shotgun (WGS) entry which is preliminary data.</text>
</comment>
<gene>
    <name evidence="1" type="ORF">QOZ94_002850</name>
</gene>
<dbReference type="RefSeq" id="WP_237343862.1">
    <property type="nucleotide sequence ID" value="NZ_JABWGX010000001.1"/>
</dbReference>
<dbReference type="Proteomes" id="UP001241747">
    <property type="component" value="Unassembled WGS sequence"/>
</dbReference>
<evidence type="ECO:0000313" key="2">
    <source>
        <dbReference type="Proteomes" id="UP001241747"/>
    </source>
</evidence>
<evidence type="ECO:0000313" key="1">
    <source>
        <dbReference type="EMBL" id="MDQ0506046.1"/>
    </source>
</evidence>
<dbReference type="SUPFAM" id="SSF52540">
    <property type="entry name" value="P-loop containing nucleoside triphosphate hydrolases"/>
    <property type="match status" value="1"/>
</dbReference>
<accession>A0ABU0LFY6</accession>
<proteinExistence type="predicted"/>
<dbReference type="Gene3D" id="3.40.50.300">
    <property type="entry name" value="P-loop containing nucleotide triphosphate hydrolases"/>
    <property type="match status" value="1"/>
</dbReference>
<protein>
    <recommendedName>
        <fullName evidence="3">Sulfotransferase family protein</fullName>
    </recommendedName>
</protein>
<evidence type="ECO:0008006" key="3">
    <source>
        <dbReference type="Google" id="ProtNLM"/>
    </source>
</evidence>
<sequence length="229" mass="27160">MIYSKLNHFIFLKTRKTGGTSVELALRGICGPRDIITPVDEQGPSSVTEQNYMMRRRDWRLKNRVRWSLGFRAPRFSPFIPIPDHIHAADLRRLVGAKAFDGAYRFSIERNPWDRQVSNYFWQIRSLPEERKPSFADWLASDDPELKVDNWRIYAIDDRLAVHRVLRYEHLADDLAQLARERGWALPPLPRAKGHLRPQGGYREYYTPQTRDLVASWYRHEIEVFDYDF</sequence>
<keyword evidence="2" id="KW-1185">Reference proteome</keyword>
<reference evidence="1 2" key="1">
    <citation type="submission" date="2023-07" db="EMBL/GenBank/DDBJ databases">
        <title>Genomic Encyclopedia of Type Strains, Phase IV (KMG-IV): sequencing the most valuable type-strain genomes for metagenomic binning, comparative biology and taxonomic classification.</title>
        <authorList>
            <person name="Goeker M."/>
        </authorList>
    </citation>
    <scope>NUCLEOTIDE SEQUENCE [LARGE SCALE GENOMIC DNA]</scope>
    <source>
        <strain evidence="1 2">DSM 3770</strain>
    </source>
</reference>
<name>A0ABU0LFY6_XANAG</name>
<dbReference type="InterPro" id="IPR027417">
    <property type="entry name" value="P-loop_NTPase"/>
</dbReference>